<organism evidence="1 2">
    <name type="scientific">Paramecium primaurelia</name>
    <dbReference type="NCBI Taxonomy" id="5886"/>
    <lineage>
        <taxon>Eukaryota</taxon>
        <taxon>Sar</taxon>
        <taxon>Alveolata</taxon>
        <taxon>Ciliophora</taxon>
        <taxon>Intramacronucleata</taxon>
        <taxon>Oligohymenophorea</taxon>
        <taxon>Peniculida</taxon>
        <taxon>Parameciidae</taxon>
        <taxon>Paramecium</taxon>
    </lineage>
</organism>
<accession>A0A8S1KX60</accession>
<evidence type="ECO:0000313" key="2">
    <source>
        <dbReference type="Proteomes" id="UP000688137"/>
    </source>
</evidence>
<dbReference type="Proteomes" id="UP000688137">
    <property type="component" value="Unassembled WGS sequence"/>
</dbReference>
<dbReference type="EMBL" id="CAJJDM010000027">
    <property type="protein sequence ID" value="CAD8058981.1"/>
    <property type="molecule type" value="Genomic_DNA"/>
</dbReference>
<protein>
    <submittedName>
        <fullName evidence="1">Uncharacterized protein</fullName>
    </submittedName>
</protein>
<evidence type="ECO:0000313" key="1">
    <source>
        <dbReference type="EMBL" id="CAD8058981.1"/>
    </source>
</evidence>
<dbReference type="AlphaFoldDB" id="A0A8S1KX60"/>
<comment type="caution">
    <text evidence="1">The sequence shown here is derived from an EMBL/GenBank/DDBJ whole genome shotgun (WGS) entry which is preliminary data.</text>
</comment>
<reference evidence="1" key="1">
    <citation type="submission" date="2021-01" db="EMBL/GenBank/DDBJ databases">
        <authorList>
            <consortium name="Genoscope - CEA"/>
            <person name="William W."/>
        </authorList>
    </citation>
    <scope>NUCLEOTIDE SEQUENCE</scope>
</reference>
<keyword evidence="2" id="KW-1185">Reference proteome</keyword>
<gene>
    <name evidence="1" type="ORF">PPRIM_AZ9-3.1.T0280161</name>
</gene>
<proteinExistence type="predicted"/>
<dbReference type="OMA" id="IPIPLKQ"/>
<name>A0A8S1KX60_PARPR</name>
<sequence length="110" mass="12719">MSQFLTPTRDELYDSLRLTDIAKSYESLEPSPKKYIKIEDFENTSLVSQESSLFNQIITPIPLKQHVSVSKQGQRLLINPKLKIKMLNLYISQAIIQEEDNIFNCTQSLK</sequence>